<keyword evidence="9 15" id="KW-0808">Transferase</keyword>
<dbReference type="EC" id="2.1.1.228" evidence="5 15"/>
<comment type="catalytic activity">
    <reaction evidence="14 15 17">
        <text>guanosine(37) in tRNA + S-adenosyl-L-methionine = N(1)-methylguanosine(37) in tRNA + S-adenosyl-L-homocysteine + H(+)</text>
        <dbReference type="Rhea" id="RHEA:36899"/>
        <dbReference type="Rhea" id="RHEA-COMP:10145"/>
        <dbReference type="Rhea" id="RHEA-COMP:10147"/>
        <dbReference type="ChEBI" id="CHEBI:15378"/>
        <dbReference type="ChEBI" id="CHEBI:57856"/>
        <dbReference type="ChEBI" id="CHEBI:59789"/>
        <dbReference type="ChEBI" id="CHEBI:73542"/>
        <dbReference type="ChEBI" id="CHEBI:74269"/>
        <dbReference type="EC" id="2.1.1.228"/>
    </reaction>
</comment>
<evidence type="ECO:0000256" key="6">
    <source>
        <dbReference type="ARBA" id="ARBA00014679"/>
    </source>
</evidence>
<evidence type="ECO:0000256" key="14">
    <source>
        <dbReference type="ARBA" id="ARBA00047783"/>
    </source>
</evidence>
<evidence type="ECO:0000256" key="2">
    <source>
        <dbReference type="ARBA" id="ARBA00004496"/>
    </source>
</evidence>
<comment type="caution">
    <text evidence="19">The sequence shown here is derived from an EMBL/GenBank/DDBJ whole genome shotgun (WGS) entry which is preliminary data.</text>
</comment>
<dbReference type="NCBIfam" id="TIGR00088">
    <property type="entry name" value="trmD"/>
    <property type="match status" value="1"/>
</dbReference>
<dbReference type="InterPro" id="IPR016009">
    <property type="entry name" value="tRNA_MeTrfase_TRMD/TRM10"/>
</dbReference>
<dbReference type="PANTHER" id="PTHR46417">
    <property type="entry name" value="TRNA (GUANINE-N(1)-)-METHYLTRANSFERASE"/>
    <property type="match status" value="1"/>
</dbReference>
<dbReference type="HAMAP" id="MF_00605">
    <property type="entry name" value="TrmD"/>
    <property type="match status" value="1"/>
</dbReference>
<dbReference type="PANTHER" id="PTHR46417:SF1">
    <property type="entry name" value="TRNA (GUANINE-N(1)-)-METHYLTRANSFERASE"/>
    <property type="match status" value="1"/>
</dbReference>
<evidence type="ECO:0000256" key="8">
    <source>
        <dbReference type="ARBA" id="ARBA00022603"/>
    </source>
</evidence>
<dbReference type="FunFam" id="3.40.1280.10:FF:000001">
    <property type="entry name" value="tRNA (guanine-N(1)-)-methyltransferase"/>
    <property type="match status" value="1"/>
</dbReference>
<reference evidence="19 20" key="1">
    <citation type="journal article" date="2016" name="Nat. Commun.">
        <title>Thousands of microbial genomes shed light on interconnected biogeochemical processes in an aquifer system.</title>
        <authorList>
            <person name="Anantharaman K."/>
            <person name="Brown C.T."/>
            <person name="Hug L.A."/>
            <person name="Sharon I."/>
            <person name="Castelle C.J."/>
            <person name="Probst A.J."/>
            <person name="Thomas B.C."/>
            <person name="Singh A."/>
            <person name="Wilkins M.J."/>
            <person name="Karaoz U."/>
            <person name="Brodie E.L."/>
            <person name="Williams K.H."/>
            <person name="Hubbard S.S."/>
            <person name="Banfield J.F."/>
        </authorList>
    </citation>
    <scope>NUCLEOTIDE SEQUENCE [LARGE SCALE GENOMIC DNA]</scope>
</reference>
<dbReference type="Gene3D" id="3.40.1280.10">
    <property type="match status" value="1"/>
</dbReference>
<comment type="caution">
    <text evidence="15">Lacks conserved residue(s) required for the propagation of feature annotation.</text>
</comment>
<dbReference type="AlphaFoldDB" id="A0A1F6MA97"/>
<organism evidence="19 20">
    <name type="scientific">Candidatus Magasanikbacteria bacterium RIFCSPHIGHO2_02_FULL_47_14</name>
    <dbReference type="NCBI Taxonomy" id="1798680"/>
    <lineage>
        <taxon>Bacteria</taxon>
        <taxon>Candidatus Magasanikiibacteriota</taxon>
    </lineage>
</organism>
<dbReference type="InterPro" id="IPR029026">
    <property type="entry name" value="tRNA_m1G_MTases_N"/>
</dbReference>
<evidence type="ECO:0000256" key="3">
    <source>
        <dbReference type="ARBA" id="ARBA00007630"/>
    </source>
</evidence>
<protein>
    <recommendedName>
        <fullName evidence="6 15">tRNA (guanine-N(1)-)-methyltransferase</fullName>
        <ecNumber evidence="5 15">2.1.1.228</ecNumber>
    </recommendedName>
    <alternativeName>
        <fullName evidence="12 15">M1G-methyltransferase</fullName>
    </alternativeName>
    <alternativeName>
        <fullName evidence="13 15">tRNA [GM37] methyltransferase</fullName>
    </alternativeName>
</protein>
<keyword evidence="10 15" id="KW-0949">S-adenosyl-L-methionine</keyword>
<dbReference type="Pfam" id="PF01746">
    <property type="entry name" value="tRNA_m1G_MT"/>
    <property type="match status" value="1"/>
</dbReference>
<evidence type="ECO:0000313" key="19">
    <source>
        <dbReference type="EMBL" id="OGH68544.1"/>
    </source>
</evidence>
<feature type="domain" description="tRNA methyltransferase TRMD/TRM10-type" evidence="18">
    <location>
        <begin position="1"/>
        <end position="230"/>
    </location>
</feature>
<evidence type="ECO:0000256" key="15">
    <source>
        <dbReference type="HAMAP-Rule" id="MF_00605"/>
    </source>
</evidence>
<dbReference type="CDD" id="cd18080">
    <property type="entry name" value="TrmD-like"/>
    <property type="match status" value="1"/>
</dbReference>
<comment type="function">
    <text evidence="1 15 17">Specifically methylates guanosine-37 in various tRNAs.</text>
</comment>
<accession>A0A1F6MA97</accession>
<dbReference type="InterPro" id="IPR023148">
    <property type="entry name" value="tRNA_m1G_MeTrfase_C_sf"/>
</dbReference>
<gene>
    <name evidence="15" type="primary">trmD</name>
    <name evidence="19" type="ORF">A3J66_03045</name>
</gene>
<dbReference type="Gene3D" id="1.10.1270.20">
    <property type="entry name" value="tRNA(m1g37)methyltransferase, domain 2"/>
    <property type="match status" value="1"/>
</dbReference>
<dbReference type="STRING" id="1798680.A3J66_03045"/>
<evidence type="ECO:0000256" key="9">
    <source>
        <dbReference type="ARBA" id="ARBA00022679"/>
    </source>
</evidence>
<evidence type="ECO:0000256" key="12">
    <source>
        <dbReference type="ARBA" id="ARBA00029736"/>
    </source>
</evidence>
<dbReference type="PIRSF" id="PIRSF000386">
    <property type="entry name" value="tRNA_mtase"/>
    <property type="match status" value="1"/>
</dbReference>
<dbReference type="InterPro" id="IPR002649">
    <property type="entry name" value="tRNA_m1G_MeTrfase_TrmD"/>
</dbReference>
<evidence type="ECO:0000256" key="16">
    <source>
        <dbReference type="PIRSR" id="PIRSR000386-1"/>
    </source>
</evidence>
<evidence type="ECO:0000256" key="17">
    <source>
        <dbReference type="RuleBase" id="RU003464"/>
    </source>
</evidence>
<dbReference type="NCBIfam" id="NF000648">
    <property type="entry name" value="PRK00026.1"/>
    <property type="match status" value="1"/>
</dbReference>
<keyword evidence="7 15" id="KW-0963">Cytoplasm</keyword>
<evidence type="ECO:0000256" key="5">
    <source>
        <dbReference type="ARBA" id="ARBA00012807"/>
    </source>
</evidence>
<keyword evidence="11 15" id="KW-0819">tRNA processing</keyword>
<evidence type="ECO:0000256" key="11">
    <source>
        <dbReference type="ARBA" id="ARBA00022694"/>
    </source>
</evidence>
<name>A0A1F6MA97_9BACT</name>
<evidence type="ECO:0000256" key="1">
    <source>
        <dbReference type="ARBA" id="ARBA00002634"/>
    </source>
</evidence>
<evidence type="ECO:0000313" key="20">
    <source>
        <dbReference type="Proteomes" id="UP000176282"/>
    </source>
</evidence>
<dbReference type="Proteomes" id="UP000176282">
    <property type="component" value="Unassembled WGS sequence"/>
</dbReference>
<evidence type="ECO:0000256" key="13">
    <source>
        <dbReference type="ARBA" id="ARBA00033392"/>
    </source>
</evidence>
<proteinExistence type="inferred from homology"/>
<sequence length="232" mass="25922">MRFQILSVFPNLVTQYCAATILQRAQQTGKIIVQATDIRDFSTDKHKTVDDTPYGGGPGMVMKPEPIYKALESIDALPFSAISGLKKVQRIVTGKVVQKRKRVVLLSPRGRQFDQRVAEEWGKLDELVLICGRYEGIDQRVVDHLVDEEISVGPYVLAGGELGALIIIEAIARLIPGVLGNPDSLVEETHSSLEKEYPHYTKPAEFHGWKVPDVLLSGDHKKIEEWRKKQPG</sequence>
<dbReference type="InterPro" id="IPR029028">
    <property type="entry name" value="Alpha/beta_knot_MTases"/>
</dbReference>
<comment type="subcellular location">
    <subcellularLocation>
        <location evidence="2 15 17">Cytoplasm</location>
    </subcellularLocation>
</comment>
<keyword evidence="8 15" id="KW-0489">Methyltransferase</keyword>
<dbReference type="SUPFAM" id="SSF75217">
    <property type="entry name" value="alpha/beta knot"/>
    <property type="match status" value="1"/>
</dbReference>
<evidence type="ECO:0000256" key="7">
    <source>
        <dbReference type="ARBA" id="ARBA00022490"/>
    </source>
</evidence>
<evidence type="ECO:0000256" key="10">
    <source>
        <dbReference type="ARBA" id="ARBA00022691"/>
    </source>
</evidence>
<evidence type="ECO:0000256" key="4">
    <source>
        <dbReference type="ARBA" id="ARBA00011738"/>
    </source>
</evidence>
<evidence type="ECO:0000259" key="18">
    <source>
        <dbReference type="Pfam" id="PF01746"/>
    </source>
</evidence>
<dbReference type="EMBL" id="MFQB01000012">
    <property type="protein sequence ID" value="OGH68544.1"/>
    <property type="molecule type" value="Genomic_DNA"/>
</dbReference>
<dbReference type="GO" id="GO:0002939">
    <property type="term" value="P:tRNA N1-guanine methylation"/>
    <property type="evidence" value="ECO:0007669"/>
    <property type="project" value="TreeGrafter"/>
</dbReference>
<feature type="binding site" evidence="15 16">
    <location>
        <position position="132"/>
    </location>
    <ligand>
        <name>S-adenosyl-L-methionine</name>
        <dbReference type="ChEBI" id="CHEBI:59789"/>
    </ligand>
</feature>
<dbReference type="GO" id="GO:0052906">
    <property type="term" value="F:tRNA (guanine(37)-N1)-methyltransferase activity"/>
    <property type="evidence" value="ECO:0007669"/>
    <property type="project" value="UniProtKB-UniRule"/>
</dbReference>
<comment type="subunit">
    <text evidence="4 15 17">Homodimer.</text>
</comment>
<comment type="similarity">
    <text evidence="3 15 17">Belongs to the RNA methyltransferase TrmD family.</text>
</comment>
<dbReference type="GO" id="GO:0005829">
    <property type="term" value="C:cytosol"/>
    <property type="evidence" value="ECO:0007669"/>
    <property type="project" value="TreeGrafter"/>
</dbReference>